<sequence>MTIKELKEYKARLYNSLSRDLAEFEKNFLFISTGTLAFSITFIKDIVKIETAIYLQLLFTSWGFITLATGIMMFTFIRSAYASDKLWFAVDTFQIQQNKFNDADTITQAEATTIKSQTNTILKSSKVILRRLRYLAIACFILGLIFFGYFTGVNIYQENQKSPNKKKNGLIINFNSKTKQFNINDIKFTIKDSSIIIQ</sequence>
<protein>
    <submittedName>
        <fullName evidence="2">Uncharacterized protein</fullName>
    </submittedName>
</protein>
<comment type="caution">
    <text evidence="2">The sequence shown here is derived from an EMBL/GenBank/DDBJ whole genome shotgun (WGS) entry which is preliminary data.</text>
</comment>
<keyword evidence="3" id="KW-1185">Reference proteome</keyword>
<gene>
    <name evidence="2" type="ORF">AAE02nite_28340</name>
</gene>
<dbReference type="OrthoDB" id="5954700at2"/>
<evidence type="ECO:0000256" key="1">
    <source>
        <dbReference type="SAM" id="Phobius"/>
    </source>
</evidence>
<keyword evidence="1" id="KW-0812">Transmembrane</keyword>
<dbReference type="Proteomes" id="UP000321532">
    <property type="component" value="Unassembled WGS sequence"/>
</dbReference>
<dbReference type="EMBL" id="BJYS01000021">
    <property type="protein sequence ID" value="GEO05170.1"/>
    <property type="molecule type" value="Genomic_DNA"/>
</dbReference>
<feature type="transmembrane region" description="Helical" evidence="1">
    <location>
        <begin position="132"/>
        <end position="156"/>
    </location>
</feature>
<feature type="transmembrane region" description="Helical" evidence="1">
    <location>
        <begin position="53"/>
        <end position="77"/>
    </location>
</feature>
<keyword evidence="1" id="KW-0472">Membrane</keyword>
<reference evidence="2 3" key="1">
    <citation type="submission" date="2019-07" db="EMBL/GenBank/DDBJ databases">
        <title>Whole genome shotgun sequence of Adhaeribacter aerolatus NBRC 106133.</title>
        <authorList>
            <person name="Hosoyama A."/>
            <person name="Uohara A."/>
            <person name="Ohji S."/>
            <person name="Ichikawa N."/>
        </authorList>
    </citation>
    <scope>NUCLEOTIDE SEQUENCE [LARGE SCALE GENOMIC DNA]</scope>
    <source>
        <strain evidence="2 3">NBRC 106133</strain>
    </source>
</reference>
<name>A0A512AZP1_9BACT</name>
<dbReference type="RefSeq" id="WP_146898580.1">
    <property type="nucleotide sequence ID" value="NZ_BJYS01000021.1"/>
</dbReference>
<evidence type="ECO:0000313" key="2">
    <source>
        <dbReference type="EMBL" id="GEO05170.1"/>
    </source>
</evidence>
<dbReference type="AlphaFoldDB" id="A0A512AZP1"/>
<organism evidence="2 3">
    <name type="scientific">Adhaeribacter aerolatus</name>
    <dbReference type="NCBI Taxonomy" id="670289"/>
    <lineage>
        <taxon>Bacteria</taxon>
        <taxon>Pseudomonadati</taxon>
        <taxon>Bacteroidota</taxon>
        <taxon>Cytophagia</taxon>
        <taxon>Cytophagales</taxon>
        <taxon>Hymenobacteraceae</taxon>
        <taxon>Adhaeribacter</taxon>
    </lineage>
</organism>
<keyword evidence="1" id="KW-1133">Transmembrane helix</keyword>
<proteinExistence type="predicted"/>
<evidence type="ECO:0000313" key="3">
    <source>
        <dbReference type="Proteomes" id="UP000321532"/>
    </source>
</evidence>
<accession>A0A512AZP1</accession>